<reference evidence="1 2" key="1">
    <citation type="submission" date="2019-07" db="EMBL/GenBank/DDBJ databases">
        <title>Genomic Encyclopedia of Type Strains, Phase I: the one thousand microbial genomes (KMG-I) project.</title>
        <authorList>
            <person name="Kyrpides N."/>
        </authorList>
    </citation>
    <scope>NUCLEOTIDE SEQUENCE [LARGE SCALE GENOMIC DNA]</scope>
    <source>
        <strain evidence="1 2">DSM 6562</strain>
    </source>
</reference>
<dbReference type="RefSeq" id="WP_279233218.1">
    <property type="nucleotide sequence ID" value="NZ_VNHM01000015.1"/>
</dbReference>
<dbReference type="Proteomes" id="UP000323166">
    <property type="component" value="Unassembled WGS sequence"/>
</dbReference>
<dbReference type="AlphaFoldDB" id="A0A5S4ZQR8"/>
<protein>
    <submittedName>
        <fullName evidence="1">Uncharacterized protein</fullName>
    </submittedName>
</protein>
<gene>
    <name evidence="1" type="ORF">LX24_02406</name>
</gene>
<evidence type="ECO:0000313" key="1">
    <source>
        <dbReference type="EMBL" id="TYO94422.1"/>
    </source>
</evidence>
<comment type="caution">
    <text evidence="1">The sequence shown here is derived from an EMBL/GenBank/DDBJ whole genome shotgun (WGS) entry which is preliminary data.</text>
</comment>
<dbReference type="EMBL" id="VNHM01000015">
    <property type="protein sequence ID" value="TYO94422.1"/>
    <property type="molecule type" value="Genomic_DNA"/>
</dbReference>
<keyword evidence="2" id="KW-1185">Reference proteome</keyword>
<evidence type="ECO:0000313" key="2">
    <source>
        <dbReference type="Proteomes" id="UP000323166"/>
    </source>
</evidence>
<name>A0A5S4ZQR8_9FIRM</name>
<sequence>MRKINDEDLIKKLFYVAMEAEGMEQFTNALEKVEQEKTGY</sequence>
<accession>A0A5S4ZQR8</accession>
<proteinExistence type="predicted"/>
<organism evidence="1 2">
    <name type="scientific">Desulfallas thermosapovorans DSM 6562</name>
    <dbReference type="NCBI Taxonomy" id="1121431"/>
    <lineage>
        <taxon>Bacteria</taxon>
        <taxon>Bacillati</taxon>
        <taxon>Bacillota</taxon>
        <taxon>Clostridia</taxon>
        <taxon>Eubacteriales</taxon>
        <taxon>Desulfallaceae</taxon>
        <taxon>Desulfallas</taxon>
    </lineage>
</organism>